<sequence>MLFKTPSRRVMRPASALRGLRRDRKPRNNLQVVPLIDSVHTDHMTRL</sequence>
<dbReference type="EMBL" id="CAAALY010268937">
    <property type="protein sequence ID" value="VEL41354.1"/>
    <property type="molecule type" value="Genomic_DNA"/>
</dbReference>
<dbReference type="Proteomes" id="UP000784294">
    <property type="component" value="Unassembled WGS sequence"/>
</dbReference>
<evidence type="ECO:0000313" key="1">
    <source>
        <dbReference type="EMBL" id="VEL41354.1"/>
    </source>
</evidence>
<reference evidence="1" key="1">
    <citation type="submission" date="2018-11" db="EMBL/GenBank/DDBJ databases">
        <authorList>
            <consortium name="Pathogen Informatics"/>
        </authorList>
    </citation>
    <scope>NUCLEOTIDE SEQUENCE</scope>
</reference>
<name>A0A3S5CR56_9PLAT</name>
<accession>A0A3S5CR56</accession>
<dbReference type="AlphaFoldDB" id="A0A3S5CR56"/>
<organism evidence="1 2">
    <name type="scientific">Protopolystoma xenopodis</name>
    <dbReference type="NCBI Taxonomy" id="117903"/>
    <lineage>
        <taxon>Eukaryota</taxon>
        <taxon>Metazoa</taxon>
        <taxon>Spiralia</taxon>
        <taxon>Lophotrochozoa</taxon>
        <taxon>Platyhelminthes</taxon>
        <taxon>Monogenea</taxon>
        <taxon>Polyopisthocotylea</taxon>
        <taxon>Polystomatidea</taxon>
        <taxon>Polystomatidae</taxon>
        <taxon>Protopolystoma</taxon>
    </lineage>
</organism>
<comment type="caution">
    <text evidence="1">The sequence shown here is derived from an EMBL/GenBank/DDBJ whole genome shotgun (WGS) entry which is preliminary data.</text>
</comment>
<keyword evidence="2" id="KW-1185">Reference proteome</keyword>
<evidence type="ECO:0000313" key="2">
    <source>
        <dbReference type="Proteomes" id="UP000784294"/>
    </source>
</evidence>
<proteinExistence type="predicted"/>
<protein>
    <submittedName>
        <fullName evidence="1">Uncharacterized protein</fullName>
    </submittedName>
</protein>
<gene>
    <name evidence="1" type="ORF">PXEA_LOCUS34794</name>
</gene>